<feature type="coiled-coil region" evidence="2">
    <location>
        <begin position="220"/>
        <end position="247"/>
    </location>
</feature>
<dbReference type="Proteomes" id="UP000290189">
    <property type="component" value="Unassembled WGS sequence"/>
</dbReference>
<dbReference type="STRING" id="37360.A0A0G4IMH6"/>
<feature type="compositionally biased region" description="Basic and acidic residues" evidence="3">
    <location>
        <begin position="346"/>
        <end position="362"/>
    </location>
</feature>
<dbReference type="InterPro" id="IPR025252">
    <property type="entry name" value="DUF4200"/>
</dbReference>
<feature type="domain" description="DUF4200" evidence="4">
    <location>
        <begin position="44"/>
        <end position="158"/>
    </location>
</feature>
<feature type="coiled-coil region" evidence="2">
    <location>
        <begin position="109"/>
        <end position="143"/>
    </location>
</feature>
<dbReference type="PANTHER" id="PTHR21683:SF2">
    <property type="entry name" value="COILED-COIL DOMAIN-CONTAINING PROTEIN 42 LIKE-2-LIKE"/>
    <property type="match status" value="1"/>
</dbReference>
<keyword evidence="6" id="KW-0496">Mitochondrion</keyword>
<keyword evidence="7" id="KW-1185">Reference proteome</keyword>
<accession>A0A0G4IMH6</accession>
<dbReference type="EMBL" id="CDSF01000068">
    <property type="protein sequence ID" value="CEO96513.1"/>
    <property type="molecule type" value="Genomic_DNA"/>
</dbReference>
<reference evidence="5 7" key="1">
    <citation type="submission" date="2015-02" db="EMBL/GenBank/DDBJ databases">
        <authorList>
            <person name="Chooi Y.-H."/>
        </authorList>
    </citation>
    <scope>NUCLEOTIDE SEQUENCE [LARGE SCALE GENOMIC DNA]</scope>
    <source>
        <strain evidence="5">E3</strain>
    </source>
</reference>
<dbReference type="PANTHER" id="PTHR21683">
    <property type="entry name" value="COILED-COIL DOMAIN-CONTAINING PROTEIN 42 LIKE-2-LIKE-RELATED"/>
    <property type="match status" value="1"/>
</dbReference>
<geneLocation type="mitochondrion" evidence="6"/>
<feature type="region of interest" description="Disordered" evidence="3">
    <location>
        <begin position="323"/>
        <end position="362"/>
    </location>
</feature>
<evidence type="ECO:0000313" key="6">
    <source>
        <dbReference type="EMBL" id="SPQ94572.1"/>
    </source>
</evidence>
<evidence type="ECO:0000256" key="3">
    <source>
        <dbReference type="SAM" id="MobiDB-lite"/>
    </source>
</evidence>
<dbReference type="Pfam" id="PF13863">
    <property type="entry name" value="DUF4200"/>
    <property type="match status" value="1"/>
</dbReference>
<evidence type="ECO:0000313" key="5">
    <source>
        <dbReference type="EMBL" id="CEO96513.1"/>
    </source>
</evidence>
<sequence length="362" mass="41359">MEMAPAAVNPPAATFLTQDPKEIGVLLKHEVEYKESSTSSLLHKKLQEVKEIDDELSMMKQSCAERLRAVKEGEKRFLKKQAEVKKSIEAFEKYILDTDSKRLRATRKAAEQRKIRESKETQLEKLKETFADVRKSCNSLSQQLRHLKRYEDYLAEVVRGEPQWHNIDEVLNRYRVLVTANQDLTASAAQGYAMLEESQMRLQKLLKDSTNEILVMNSEVAQYMTKLEEASNRTQQIEAEAVKLDLTNIGIASRMSQIQMSTQNLYDRVLQSYDQRRPKPIVPDPTITDRERQDIDYLSRLLNEIGDRLLEITSIVEECPADILASTKPQRAQPPPQQAAAAPQPRNDERPAPPAAKPDDAD</sequence>
<proteinExistence type="predicted"/>
<evidence type="ECO:0000259" key="4">
    <source>
        <dbReference type="Pfam" id="PF13863"/>
    </source>
</evidence>
<name>A0A0G4IMH6_PLABS</name>
<dbReference type="OrthoDB" id="2134857at2759"/>
<dbReference type="OMA" id="RRAIHKY"/>
<reference evidence="6 8" key="2">
    <citation type="submission" date="2018-03" db="EMBL/GenBank/DDBJ databases">
        <authorList>
            <person name="Fogelqvist J."/>
        </authorList>
    </citation>
    <scope>NUCLEOTIDE SEQUENCE [LARGE SCALE GENOMIC DNA]</scope>
</reference>
<evidence type="ECO:0000313" key="8">
    <source>
        <dbReference type="Proteomes" id="UP000290189"/>
    </source>
</evidence>
<dbReference type="AlphaFoldDB" id="A0A0G4IMH6"/>
<organism evidence="5 7">
    <name type="scientific">Plasmodiophora brassicae</name>
    <name type="common">Clubroot disease agent</name>
    <dbReference type="NCBI Taxonomy" id="37360"/>
    <lineage>
        <taxon>Eukaryota</taxon>
        <taxon>Sar</taxon>
        <taxon>Rhizaria</taxon>
        <taxon>Endomyxa</taxon>
        <taxon>Phytomyxea</taxon>
        <taxon>Plasmodiophorida</taxon>
        <taxon>Plasmodiophoridae</taxon>
        <taxon>Plasmodiophora</taxon>
    </lineage>
</organism>
<evidence type="ECO:0000313" key="7">
    <source>
        <dbReference type="Proteomes" id="UP000039324"/>
    </source>
</evidence>
<gene>
    <name evidence="5" type="ORF">PBRA_005122</name>
    <name evidence="6" type="ORF">PLBR_LOCUS1787</name>
</gene>
<keyword evidence="1 2" id="KW-0175">Coiled coil</keyword>
<evidence type="ECO:0000256" key="2">
    <source>
        <dbReference type="SAM" id="Coils"/>
    </source>
</evidence>
<dbReference type="Proteomes" id="UP000039324">
    <property type="component" value="Unassembled WGS sequence"/>
</dbReference>
<dbReference type="GO" id="GO:0005856">
    <property type="term" value="C:cytoskeleton"/>
    <property type="evidence" value="ECO:0007669"/>
    <property type="project" value="UniProtKB-ARBA"/>
</dbReference>
<protein>
    <recommendedName>
        <fullName evidence="4">DUF4200 domain-containing protein</fullName>
    </recommendedName>
</protein>
<dbReference type="EMBL" id="OVEO01000003">
    <property type="protein sequence ID" value="SPQ94572.1"/>
    <property type="molecule type" value="Genomic_DNA"/>
</dbReference>
<evidence type="ECO:0000256" key="1">
    <source>
        <dbReference type="ARBA" id="ARBA00023054"/>
    </source>
</evidence>
<dbReference type="InterPro" id="IPR051147">
    <property type="entry name" value="CFAP_domain-containing"/>
</dbReference>